<dbReference type="OrthoDB" id="10461092at2759"/>
<protein>
    <submittedName>
        <fullName evidence="2">Uncharacterized protein</fullName>
    </submittedName>
</protein>
<evidence type="ECO:0000313" key="2">
    <source>
        <dbReference type="EMBL" id="KAA1121126.1"/>
    </source>
</evidence>
<reference evidence="3 4" key="1">
    <citation type="submission" date="2019-05" db="EMBL/GenBank/DDBJ databases">
        <title>Emergence of the Ug99 lineage of the wheat stem rust pathogen through somatic hybridization.</title>
        <authorList>
            <person name="Li F."/>
            <person name="Upadhyaya N.M."/>
            <person name="Sperschneider J."/>
            <person name="Matny O."/>
            <person name="Nguyen-Phuc H."/>
            <person name="Mago R."/>
            <person name="Raley C."/>
            <person name="Miller M.E."/>
            <person name="Silverstein K.A.T."/>
            <person name="Henningsen E."/>
            <person name="Hirsch C.D."/>
            <person name="Visser B."/>
            <person name="Pretorius Z.A."/>
            <person name="Steffenson B.J."/>
            <person name="Schwessinger B."/>
            <person name="Dodds P.N."/>
            <person name="Figueroa M."/>
        </authorList>
    </citation>
    <scope>NUCLEOTIDE SEQUENCE [LARGE SCALE GENOMIC DNA]</scope>
    <source>
        <strain evidence="1">21-0</strain>
        <strain evidence="2 4">Ug99</strain>
    </source>
</reference>
<dbReference type="EMBL" id="VSWC01000002">
    <property type="protein sequence ID" value="KAA1118093.1"/>
    <property type="molecule type" value="Genomic_DNA"/>
</dbReference>
<comment type="caution">
    <text evidence="2">The sequence shown here is derived from an EMBL/GenBank/DDBJ whole genome shotgun (WGS) entry which is preliminary data.</text>
</comment>
<organism evidence="2 4">
    <name type="scientific">Puccinia graminis f. sp. tritici</name>
    <dbReference type="NCBI Taxonomy" id="56615"/>
    <lineage>
        <taxon>Eukaryota</taxon>
        <taxon>Fungi</taxon>
        <taxon>Dikarya</taxon>
        <taxon>Basidiomycota</taxon>
        <taxon>Pucciniomycotina</taxon>
        <taxon>Pucciniomycetes</taxon>
        <taxon>Pucciniales</taxon>
        <taxon>Pucciniaceae</taxon>
        <taxon>Puccinia</taxon>
    </lineage>
</organism>
<evidence type="ECO:0000313" key="4">
    <source>
        <dbReference type="Proteomes" id="UP000325313"/>
    </source>
</evidence>
<evidence type="ECO:0000313" key="1">
    <source>
        <dbReference type="EMBL" id="KAA1118093.1"/>
    </source>
</evidence>
<dbReference type="Proteomes" id="UP000325313">
    <property type="component" value="Unassembled WGS sequence"/>
</dbReference>
<evidence type="ECO:0000313" key="3">
    <source>
        <dbReference type="Proteomes" id="UP000324748"/>
    </source>
</evidence>
<proteinExistence type="predicted"/>
<name>A0A5B0R666_PUCGR</name>
<dbReference type="AlphaFoldDB" id="A0A5B0R666"/>
<gene>
    <name evidence="1" type="ORF">PGT21_031194</name>
    <name evidence="2" type="ORF">PGTUg99_016025</name>
</gene>
<sequence length="96" mass="10086">MTSGESCLVAVALDHHEVGPSQTMAHAPALKFVGSAGVPKDGFQKGTLRKLLLEVEEEMDSGACLSGSTVELSVRNFEPELIELVPPAKSPIPGFP</sequence>
<accession>A0A5B0R666</accession>
<dbReference type="EMBL" id="VDEP01000239">
    <property type="protein sequence ID" value="KAA1121126.1"/>
    <property type="molecule type" value="Genomic_DNA"/>
</dbReference>
<keyword evidence="3" id="KW-1185">Reference proteome</keyword>
<dbReference type="Proteomes" id="UP000324748">
    <property type="component" value="Unassembled WGS sequence"/>
</dbReference>